<dbReference type="PANTHER" id="PTHR21068:SF43">
    <property type="entry name" value="SPARTIN"/>
    <property type="match status" value="1"/>
</dbReference>
<protein>
    <submittedName>
        <fullName evidence="3">Senescence domain-containing protein</fullName>
    </submittedName>
</protein>
<feature type="domain" description="Senescence" evidence="2">
    <location>
        <begin position="174"/>
        <end position="297"/>
    </location>
</feature>
<organism evidence="3 4">
    <name type="scientific">Haematococcus lacustris</name>
    <name type="common">Green alga</name>
    <name type="synonym">Haematococcus pluvialis</name>
    <dbReference type="NCBI Taxonomy" id="44745"/>
    <lineage>
        <taxon>Eukaryota</taxon>
        <taxon>Viridiplantae</taxon>
        <taxon>Chlorophyta</taxon>
        <taxon>core chlorophytes</taxon>
        <taxon>Chlorophyceae</taxon>
        <taxon>CS clade</taxon>
        <taxon>Chlamydomonadales</taxon>
        <taxon>Haematococcaceae</taxon>
        <taxon>Haematococcus</taxon>
    </lineage>
</organism>
<sequence>MDTVFKLQEAQLYCSEGAGEPDLVAEGPLVVVIDSTPTECAPTIRAQVADVFWSLGNEVACVKLNEHTYCFNCPDSPGLHLSLLLPLTTCVAVVLAWLWQPCPGPCLCPWWAVWAQLPAQPQCACCAWLASVLSNSCLYNGQRSRRQLPSSPPTATAPQPAPPEANKYEKVATGLVWGGAALSQGIRIAAAAASSGLQQGARLATQHLDPAAQPMAVSETTMKRLVAARDAATKAAHLTGQVAQGVASVIIKVASGAVHAAEASGITKGLSKAGVDTNSLGKVGSAGVTALEEVCAGQWGRRRVGQAQATGRGTAAASEG</sequence>
<dbReference type="PANTHER" id="PTHR21068">
    <property type="entry name" value="SPARTIN"/>
    <property type="match status" value="1"/>
</dbReference>
<comment type="caution">
    <text evidence="3">The sequence shown here is derived from an EMBL/GenBank/DDBJ whole genome shotgun (WGS) entry which is preliminary data.</text>
</comment>
<dbReference type="Pfam" id="PF06911">
    <property type="entry name" value="Senescence"/>
    <property type="match status" value="1"/>
</dbReference>
<dbReference type="EMBL" id="BLLF01001293">
    <property type="protein sequence ID" value="GFH18387.1"/>
    <property type="molecule type" value="Genomic_DNA"/>
</dbReference>
<dbReference type="GO" id="GO:0005886">
    <property type="term" value="C:plasma membrane"/>
    <property type="evidence" value="ECO:0007669"/>
    <property type="project" value="TreeGrafter"/>
</dbReference>
<proteinExistence type="predicted"/>
<dbReference type="AlphaFoldDB" id="A0A699Z6W7"/>
<keyword evidence="4" id="KW-1185">Reference proteome</keyword>
<evidence type="ECO:0000313" key="3">
    <source>
        <dbReference type="EMBL" id="GFH18387.1"/>
    </source>
</evidence>
<evidence type="ECO:0000259" key="2">
    <source>
        <dbReference type="Pfam" id="PF06911"/>
    </source>
</evidence>
<dbReference type="InterPro" id="IPR009686">
    <property type="entry name" value="Senescence/spartin_C"/>
</dbReference>
<evidence type="ECO:0000256" key="1">
    <source>
        <dbReference type="SAM" id="MobiDB-lite"/>
    </source>
</evidence>
<feature type="region of interest" description="Disordered" evidence="1">
    <location>
        <begin position="145"/>
        <end position="164"/>
    </location>
</feature>
<dbReference type="Proteomes" id="UP000485058">
    <property type="component" value="Unassembled WGS sequence"/>
</dbReference>
<reference evidence="3 4" key="1">
    <citation type="submission" date="2020-02" db="EMBL/GenBank/DDBJ databases">
        <title>Draft genome sequence of Haematococcus lacustris strain NIES-144.</title>
        <authorList>
            <person name="Morimoto D."/>
            <person name="Nakagawa S."/>
            <person name="Yoshida T."/>
            <person name="Sawayama S."/>
        </authorList>
    </citation>
    <scope>NUCLEOTIDE SEQUENCE [LARGE SCALE GENOMIC DNA]</scope>
    <source>
        <strain evidence="3 4">NIES-144</strain>
    </source>
</reference>
<name>A0A699Z6W7_HAELA</name>
<accession>A0A699Z6W7</accession>
<gene>
    <name evidence="3" type="ORF">HaLaN_15185</name>
</gene>
<evidence type="ECO:0000313" key="4">
    <source>
        <dbReference type="Proteomes" id="UP000485058"/>
    </source>
</evidence>
<dbReference type="InterPro" id="IPR045036">
    <property type="entry name" value="Spartin-like"/>
</dbReference>